<dbReference type="Gene3D" id="3.30.420.10">
    <property type="entry name" value="Ribonuclease H-like superfamily/Ribonuclease H"/>
    <property type="match status" value="1"/>
</dbReference>
<dbReference type="InterPro" id="IPR036397">
    <property type="entry name" value="RNaseH_sf"/>
</dbReference>
<proteinExistence type="predicted"/>
<sequence length="325" mass="37051">MKRKGCLRSRMPTDGKRYIYVGNGNKVAVKAIGLFRLQLDSGCTLDLEKTFVVPSFRHNLISISCLDKFGYCCSFRNGMASLYLNSNVIGTSSLTDKLYKLNIKVTNGNETLHSSNYGIKRKLINENSSMLWHRRLGHISNQCIQRLVSEGILDTLDFSDFQVCIECIKGKQTNMRKNDANRCSDILELIHTKICGPFPTPSWNGQQYFITFINDYSLYGYLYLIHEKSQSLDVFKNFKPEVENQLSKKIKVIRSDHGGEYYGRYDGSGEQCLGLFAKYLMECGIAPQYTMSGTPSQNGVPKKRNRTLKDMIRSMINHFTLPESL</sequence>
<reference evidence="3 4" key="1">
    <citation type="journal article" date="2023" name="Hortic Res">
        <title>The complete reference genome for grapevine (Vitis vinifera L.) genetics and breeding.</title>
        <authorList>
            <person name="Shi X."/>
            <person name="Cao S."/>
            <person name="Wang X."/>
            <person name="Huang S."/>
            <person name="Wang Y."/>
            <person name="Liu Z."/>
            <person name="Liu W."/>
            <person name="Leng X."/>
            <person name="Peng Y."/>
            <person name="Wang N."/>
            <person name="Wang Y."/>
            <person name="Ma Z."/>
            <person name="Xu X."/>
            <person name="Zhang F."/>
            <person name="Xue H."/>
            <person name="Zhong H."/>
            <person name="Wang Y."/>
            <person name="Zhang K."/>
            <person name="Velt A."/>
            <person name="Avia K."/>
            <person name="Holtgrawe D."/>
            <person name="Grimplet J."/>
            <person name="Matus J.T."/>
            <person name="Ware D."/>
            <person name="Wu X."/>
            <person name="Wang H."/>
            <person name="Liu C."/>
            <person name="Fang Y."/>
            <person name="Rustenholz C."/>
            <person name="Cheng Z."/>
            <person name="Xiao H."/>
            <person name="Zhou Y."/>
        </authorList>
    </citation>
    <scope>NUCLEOTIDE SEQUENCE [LARGE SCALE GENOMIC DNA]</scope>
    <source>
        <strain evidence="4">cv. Pinot noir / PN40024</strain>
        <tissue evidence="3">Leaf</tissue>
    </source>
</reference>
<dbReference type="SUPFAM" id="SSF53098">
    <property type="entry name" value="Ribonuclease H-like"/>
    <property type="match status" value="1"/>
</dbReference>
<dbReference type="InterPro" id="IPR012337">
    <property type="entry name" value="RNaseH-like_sf"/>
</dbReference>
<dbReference type="Pfam" id="PF13976">
    <property type="entry name" value="gag_pre-integrs"/>
    <property type="match status" value="1"/>
</dbReference>
<dbReference type="Pfam" id="PF22936">
    <property type="entry name" value="Pol_BBD"/>
    <property type="match status" value="1"/>
</dbReference>
<name>A0ABY9CUY6_VITVI</name>
<keyword evidence="1" id="KW-0378">Hydrolase</keyword>
<evidence type="ECO:0000313" key="3">
    <source>
        <dbReference type="EMBL" id="WJZ98289.1"/>
    </source>
</evidence>
<dbReference type="PROSITE" id="PS50994">
    <property type="entry name" value="INTEGRASE"/>
    <property type="match status" value="1"/>
</dbReference>
<organism evidence="3 4">
    <name type="scientific">Vitis vinifera</name>
    <name type="common">Grape</name>
    <dbReference type="NCBI Taxonomy" id="29760"/>
    <lineage>
        <taxon>Eukaryota</taxon>
        <taxon>Viridiplantae</taxon>
        <taxon>Streptophyta</taxon>
        <taxon>Embryophyta</taxon>
        <taxon>Tracheophyta</taxon>
        <taxon>Spermatophyta</taxon>
        <taxon>Magnoliopsida</taxon>
        <taxon>eudicotyledons</taxon>
        <taxon>Gunneridae</taxon>
        <taxon>Pentapetalae</taxon>
        <taxon>rosids</taxon>
        <taxon>Vitales</taxon>
        <taxon>Vitaceae</taxon>
        <taxon>Viteae</taxon>
        <taxon>Vitis</taxon>
    </lineage>
</organism>
<evidence type="ECO:0000256" key="1">
    <source>
        <dbReference type="ARBA" id="ARBA00022670"/>
    </source>
</evidence>
<dbReference type="InterPro" id="IPR039537">
    <property type="entry name" value="Retrotran_Ty1/copia-like"/>
</dbReference>
<dbReference type="PANTHER" id="PTHR42648">
    <property type="entry name" value="TRANSPOSASE, PUTATIVE-RELATED"/>
    <property type="match status" value="1"/>
</dbReference>
<dbReference type="PANTHER" id="PTHR42648:SF28">
    <property type="entry name" value="TRANSPOSON-ENCODED PROTEIN WITH RIBONUCLEASE H-LIKE AND RETROVIRUS ZINC FINGER-LIKE DOMAINS"/>
    <property type="match status" value="1"/>
</dbReference>
<accession>A0ABY9CUY6</accession>
<dbReference type="Proteomes" id="UP001227230">
    <property type="component" value="Chromosome 11"/>
</dbReference>
<dbReference type="InterPro" id="IPR054722">
    <property type="entry name" value="PolX-like_BBD"/>
</dbReference>
<protein>
    <recommendedName>
        <fullName evidence="2">Integrase catalytic domain-containing protein</fullName>
    </recommendedName>
</protein>
<keyword evidence="4" id="KW-1185">Reference proteome</keyword>
<keyword evidence="1" id="KW-0645">Protease</keyword>
<dbReference type="EMBL" id="CP126658">
    <property type="protein sequence ID" value="WJZ98289.1"/>
    <property type="molecule type" value="Genomic_DNA"/>
</dbReference>
<evidence type="ECO:0000259" key="2">
    <source>
        <dbReference type="PROSITE" id="PS50994"/>
    </source>
</evidence>
<evidence type="ECO:0000313" key="4">
    <source>
        <dbReference type="Proteomes" id="UP001227230"/>
    </source>
</evidence>
<feature type="domain" description="Integrase catalytic" evidence="2">
    <location>
        <begin position="173"/>
        <end position="325"/>
    </location>
</feature>
<dbReference type="InterPro" id="IPR001584">
    <property type="entry name" value="Integrase_cat-core"/>
</dbReference>
<gene>
    <name evidence="3" type="ORF">VitviT2T_016824</name>
</gene>
<dbReference type="InterPro" id="IPR025724">
    <property type="entry name" value="GAG-pre-integrase_dom"/>
</dbReference>